<evidence type="ECO:0000313" key="1">
    <source>
        <dbReference type="EMBL" id="GIH02921.1"/>
    </source>
</evidence>
<dbReference type="AlphaFoldDB" id="A0A8J3VE14"/>
<reference evidence="1" key="1">
    <citation type="submission" date="2021-01" db="EMBL/GenBank/DDBJ databases">
        <title>Whole genome shotgun sequence of Rhizocola hellebori NBRC 109834.</title>
        <authorList>
            <person name="Komaki H."/>
            <person name="Tamura T."/>
        </authorList>
    </citation>
    <scope>NUCLEOTIDE SEQUENCE</scope>
    <source>
        <strain evidence="1">NBRC 109834</strain>
    </source>
</reference>
<gene>
    <name evidence="1" type="ORF">Rhe02_09880</name>
</gene>
<name>A0A8J3VE14_9ACTN</name>
<dbReference type="EMBL" id="BONY01000004">
    <property type="protein sequence ID" value="GIH02921.1"/>
    <property type="molecule type" value="Genomic_DNA"/>
</dbReference>
<proteinExistence type="predicted"/>
<sequence length="375" mass="41965">MRPVRPDYSWLPEHQHHVAFTLAHADELIYRVAQGLIDYLRPGPLELESIPDGLLCHVRVARVAPLPPSIPRLTADALTQLRAAIEHTLFAEVEHQIGRKLNTSEARRIEMPASTSSDGFSDWLRQRRRPDLPPMVDGAPLIARLRDLQPYNRRDADNHPLRVLAEHTNLAKHRTPAVAATFVAKVIPDVEAPDISISASSDQPALAGDTLATGPLRKRIPLSIWPMVSIQRPHTETWHVLIKELGYLEDWVRTTAIPILVTGTRDHSPLPPQIDVNIGYQNLKQALSAAGFTPAEKRSERKMLASIARDGMVETLALHPDAPPAAVIKTWAEAMNDDQILQRHESLARLGSPDKLRQLHTVMLNLLEEVRQHDE</sequence>
<accession>A0A8J3VE14</accession>
<evidence type="ECO:0000313" key="2">
    <source>
        <dbReference type="Proteomes" id="UP000612899"/>
    </source>
</evidence>
<dbReference type="RefSeq" id="WP_203906841.1">
    <property type="nucleotide sequence ID" value="NZ_BONY01000004.1"/>
</dbReference>
<keyword evidence="2" id="KW-1185">Reference proteome</keyword>
<dbReference type="Proteomes" id="UP000612899">
    <property type="component" value="Unassembled WGS sequence"/>
</dbReference>
<comment type="caution">
    <text evidence="1">The sequence shown here is derived from an EMBL/GenBank/DDBJ whole genome shotgun (WGS) entry which is preliminary data.</text>
</comment>
<organism evidence="1 2">
    <name type="scientific">Rhizocola hellebori</name>
    <dbReference type="NCBI Taxonomy" id="1392758"/>
    <lineage>
        <taxon>Bacteria</taxon>
        <taxon>Bacillati</taxon>
        <taxon>Actinomycetota</taxon>
        <taxon>Actinomycetes</taxon>
        <taxon>Micromonosporales</taxon>
        <taxon>Micromonosporaceae</taxon>
        <taxon>Rhizocola</taxon>
    </lineage>
</organism>
<protein>
    <submittedName>
        <fullName evidence="1">Uncharacterized protein</fullName>
    </submittedName>
</protein>